<evidence type="ECO:0000256" key="6">
    <source>
        <dbReference type="ARBA" id="ARBA00023065"/>
    </source>
</evidence>
<organism evidence="13 14">
    <name type="scientific">Canna indica</name>
    <name type="common">Indian-shot</name>
    <dbReference type="NCBI Taxonomy" id="4628"/>
    <lineage>
        <taxon>Eukaryota</taxon>
        <taxon>Viridiplantae</taxon>
        <taxon>Streptophyta</taxon>
        <taxon>Embryophyta</taxon>
        <taxon>Tracheophyta</taxon>
        <taxon>Spermatophyta</taxon>
        <taxon>Magnoliopsida</taxon>
        <taxon>Liliopsida</taxon>
        <taxon>Zingiberales</taxon>
        <taxon>Cannaceae</taxon>
        <taxon>Canna</taxon>
    </lineage>
</organism>
<feature type="transmembrane region" description="Helical" evidence="11">
    <location>
        <begin position="173"/>
        <end position="195"/>
    </location>
</feature>
<dbReference type="InterPro" id="IPR000595">
    <property type="entry name" value="cNMP-bd_dom"/>
</dbReference>
<dbReference type="PROSITE" id="PS50042">
    <property type="entry name" value="CNMP_BINDING_3"/>
    <property type="match status" value="1"/>
</dbReference>
<evidence type="ECO:0000256" key="3">
    <source>
        <dbReference type="ARBA" id="ARBA00022448"/>
    </source>
</evidence>
<feature type="compositionally biased region" description="Basic and acidic residues" evidence="10">
    <location>
        <begin position="681"/>
        <end position="693"/>
    </location>
</feature>
<dbReference type="Pfam" id="PF00027">
    <property type="entry name" value="cNMP_binding"/>
    <property type="match status" value="1"/>
</dbReference>
<keyword evidence="5 11" id="KW-1133">Transmembrane helix</keyword>
<dbReference type="InterPro" id="IPR003938">
    <property type="entry name" value="K_chnl_volt-dep_EAG/ELK/ERG"/>
</dbReference>
<dbReference type="PRINTS" id="PR01463">
    <property type="entry name" value="EAGCHANLFMLY"/>
</dbReference>
<evidence type="ECO:0000256" key="11">
    <source>
        <dbReference type="SAM" id="Phobius"/>
    </source>
</evidence>
<evidence type="ECO:0000313" key="13">
    <source>
        <dbReference type="EMBL" id="WOL05531.1"/>
    </source>
</evidence>
<dbReference type="InterPro" id="IPR005821">
    <property type="entry name" value="Ion_trans_dom"/>
</dbReference>
<dbReference type="FunFam" id="2.60.120.10:FF:000024">
    <property type="entry name" value="Cyclic nucleotide-gated ion channel 1"/>
    <property type="match status" value="1"/>
</dbReference>
<feature type="region of interest" description="Disordered" evidence="10">
    <location>
        <begin position="664"/>
        <end position="702"/>
    </location>
</feature>
<keyword evidence="14" id="KW-1185">Reference proteome</keyword>
<evidence type="ECO:0000256" key="2">
    <source>
        <dbReference type="ARBA" id="ARBA00010486"/>
    </source>
</evidence>
<dbReference type="SUPFAM" id="SSF51206">
    <property type="entry name" value="cAMP-binding domain-like"/>
    <property type="match status" value="1"/>
</dbReference>
<dbReference type="Gene3D" id="1.10.287.70">
    <property type="match status" value="1"/>
</dbReference>
<dbReference type="InterPro" id="IPR014710">
    <property type="entry name" value="RmlC-like_jellyroll"/>
</dbReference>
<dbReference type="GO" id="GO:0016020">
    <property type="term" value="C:membrane"/>
    <property type="evidence" value="ECO:0007669"/>
    <property type="project" value="InterPro"/>
</dbReference>
<evidence type="ECO:0000256" key="8">
    <source>
        <dbReference type="ARBA" id="ARBA00023286"/>
    </source>
</evidence>
<dbReference type="FunFam" id="1.10.287.630:FF:000003">
    <property type="entry name" value="Cyclic nucleotide-gated ion channel 1"/>
    <property type="match status" value="1"/>
</dbReference>
<dbReference type="GO" id="GO:0005249">
    <property type="term" value="F:voltage-gated potassium channel activity"/>
    <property type="evidence" value="ECO:0007669"/>
    <property type="project" value="InterPro"/>
</dbReference>
<name>A0AAQ3KHF3_9LILI</name>
<gene>
    <name evidence="13" type="ORF">Cni_G14260</name>
</gene>
<feature type="transmembrane region" description="Helical" evidence="11">
    <location>
        <begin position="371"/>
        <end position="389"/>
    </location>
</feature>
<keyword evidence="7 11" id="KW-0472">Membrane</keyword>
<keyword evidence="6" id="KW-0406">Ion transport</keyword>
<dbReference type="GO" id="GO:0012505">
    <property type="term" value="C:endomembrane system"/>
    <property type="evidence" value="ECO:0007669"/>
    <property type="project" value="UniProtKB-SubCell"/>
</dbReference>
<reference evidence="13 14" key="1">
    <citation type="submission" date="2023-10" db="EMBL/GenBank/DDBJ databases">
        <title>Chromosome-scale genome assembly provides insights into flower coloration mechanisms of Canna indica.</title>
        <authorList>
            <person name="Li C."/>
        </authorList>
    </citation>
    <scope>NUCLEOTIDE SEQUENCE [LARGE SCALE GENOMIC DNA]</scope>
    <source>
        <tissue evidence="13">Flower</tissue>
    </source>
</reference>
<keyword evidence="8" id="KW-1071">Ligand-gated ion channel</keyword>
<dbReference type="SUPFAM" id="SSF81324">
    <property type="entry name" value="Voltage-gated potassium channels"/>
    <property type="match status" value="1"/>
</dbReference>
<proteinExistence type="inferred from homology"/>
<feature type="compositionally biased region" description="Low complexity" evidence="10">
    <location>
        <begin position="664"/>
        <end position="675"/>
    </location>
</feature>
<evidence type="ECO:0000256" key="5">
    <source>
        <dbReference type="ARBA" id="ARBA00022989"/>
    </source>
</evidence>
<accession>A0AAQ3KHF3</accession>
<dbReference type="Gene3D" id="1.10.287.630">
    <property type="entry name" value="Helix hairpin bin"/>
    <property type="match status" value="1"/>
</dbReference>
<evidence type="ECO:0000256" key="4">
    <source>
        <dbReference type="ARBA" id="ARBA00022692"/>
    </source>
</evidence>
<evidence type="ECO:0000256" key="1">
    <source>
        <dbReference type="ARBA" id="ARBA00004127"/>
    </source>
</evidence>
<dbReference type="SMART" id="SM00100">
    <property type="entry name" value="cNMP"/>
    <property type="match status" value="1"/>
</dbReference>
<evidence type="ECO:0000256" key="7">
    <source>
        <dbReference type="ARBA" id="ARBA00023136"/>
    </source>
</evidence>
<evidence type="ECO:0000313" key="14">
    <source>
        <dbReference type="Proteomes" id="UP001327560"/>
    </source>
</evidence>
<dbReference type="Pfam" id="PF00520">
    <property type="entry name" value="Ion_trans"/>
    <property type="match status" value="1"/>
</dbReference>
<dbReference type="CDD" id="cd00038">
    <property type="entry name" value="CAP_ED"/>
    <property type="match status" value="1"/>
</dbReference>
<evidence type="ECO:0000256" key="9">
    <source>
        <dbReference type="ARBA" id="ARBA00023303"/>
    </source>
</evidence>
<feature type="transmembrane region" description="Helical" evidence="11">
    <location>
        <begin position="201"/>
        <end position="219"/>
    </location>
</feature>
<dbReference type="AlphaFoldDB" id="A0AAQ3KHF3"/>
<feature type="transmembrane region" description="Helical" evidence="11">
    <location>
        <begin position="240"/>
        <end position="261"/>
    </location>
</feature>
<dbReference type="PANTHER" id="PTHR45651">
    <property type="entry name" value="CYCLIC NUCLEOTIDE-GATED ION CHANNEL 15-RELATED-RELATED"/>
    <property type="match status" value="1"/>
</dbReference>
<evidence type="ECO:0000256" key="10">
    <source>
        <dbReference type="SAM" id="MobiDB-lite"/>
    </source>
</evidence>
<comment type="subcellular location">
    <subcellularLocation>
        <location evidence="1">Endomembrane system</location>
        <topology evidence="1">Multi-pass membrane protein</topology>
    </subcellularLocation>
</comment>
<feature type="transmembrane region" description="Helical" evidence="11">
    <location>
        <begin position="75"/>
        <end position="99"/>
    </location>
</feature>
<dbReference type="Gene3D" id="2.60.120.10">
    <property type="entry name" value="Jelly Rolls"/>
    <property type="match status" value="1"/>
</dbReference>
<feature type="domain" description="Cyclic nucleotide-binding" evidence="12">
    <location>
        <begin position="475"/>
        <end position="578"/>
    </location>
</feature>
<dbReference type="Proteomes" id="UP001327560">
    <property type="component" value="Chromosome 4"/>
</dbReference>
<keyword evidence="9" id="KW-0407">Ion channel</keyword>
<feature type="transmembrane region" description="Helical" evidence="11">
    <location>
        <begin position="130"/>
        <end position="152"/>
    </location>
</feature>
<dbReference type="EMBL" id="CP136893">
    <property type="protein sequence ID" value="WOL05531.1"/>
    <property type="molecule type" value="Genomic_DNA"/>
</dbReference>
<evidence type="ECO:0000259" key="12">
    <source>
        <dbReference type="PROSITE" id="PS50042"/>
    </source>
</evidence>
<protein>
    <submittedName>
        <fullName evidence="13">Cyclic nucleotide-gated ion channel 17-like</fullName>
    </submittedName>
</protein>
<comment type="similarity">
    <text evidence="2">Belongs to the cyclic nucleotide-gated cation channel (TC 1.A.1.5) family.</text>
</comment>
<sequence length="702" mass="80191">MHGSKISDEVELEKAVRFHIVEKQDQATTTHRIPKSINVLADRKNGRPLGKPKDFHEGHHTISGKKILDPGSPFVLIWNRVFLVSCLISLFIDPLIFYWPLIEVNTSSACINMDQHLRAIVTWLRSLVDLFYVLNIVVKFHTAYVAPSSRVFGKGELVMDGKMIGKRYVKSDLLVDLAAALPIPQIVILIVMPAIRRSSNITLTLVILIQYILRLYLIYPLSDQITKAAGVITKNAWGGAVYNLLLYLLASHIIGAIWYLLTVQRQATCWLSQCDTETNSGGISCHPKFLDCDFSRWTDREIWANTTHVFVNCDPNNPNVAFKYGIFENSLKFGGPSTEFIDKYFYGLWWGLQQLTSAGQNLTNSTFVGETLFATLISMISLILFAQLIGNMQTYLQSITAKVEEWRLKQTDTEEWMRHRQLPHHLRDRVKQFVQYKWLATRGVDEESILQGLPSDLRRDIKRHLCLYLVRRVPFFSKMDNQLLDAICERLVSSLCTEGTLVVREGDPVTSMLFIIRGKLESSTTNGGRNGFYNSTILSPGDFCGEELLSWALQHRSDHLPSSTMTVRALVEVEAFALCAEDLKFVANQFKRLHSKKLQHTFRYYSHQWRTWAACFIQAAWRRYKRRKRDKDLNSWGSISSRSDEEGSCSSSINAACSMRSNASTSAASNFAESSRSQRRKSLEMSRFQKPDEPDYSNDLYD</sequence>
<dbReference type="PANTHER" id="PTHR45651:SF7">
    <property type="entry name" value="OS09G0558300 PROTEIN"/>
    <property type="match status" value="1"/>
</dbReference>
<keyword evidence="4 11" id="KW-0812">Transmembrane</keyword>
<keyword evidence="3" id="KW-0813">Transport</keyword>
<dbReference type="InterPro" id="IPR018490">
    <property type="entry name" value="cNMP-bd_dom_sf"/>
</dbReference>